<protein>
    <recommendedName>
        <fullName evidence="4">Spore coat protein U domain-containing protein</fullName>
    </recommendedName>
</protein>
<dbReference type="EMBL" id="QXHD01000004">
    <property type="protein sequence ID" value="NEZ55111.1"/>
    <property type="molecule type" value="Genomic_DNA"/>
</dbReference>
<evidence type="ECO:0000313" key="2">
    <source>
        <dbReference type="EMBL" id="NEZ55111.1"/>
    </source>
</evidence>
<feature type="signal peptide" evidence="1">
    <location>
        <begin position="1"/>
        <end position="27"/>
    </location>
</feature>
<dbReference type="Proteomes" id="UP000481033">
    <property type="component" value="Unassembled WGS sequence"/>
</dbReference>
<organism evidence="2 3">
    <name type="scientific">Adonisia turfae CCMR0081</name>
    <dbReference type="NCBI Taxonomy" id="2292702"/>
    <lineage>
        <taxon>Bacteria</taxon>
        <taxon>Bacillati</taxon>
        <taxon>Cyanobacteriota</taxon>
        <taxon>Adonisia</taxon>
        <taxon>Adonisia turfae</taxon>
    </lineage>
</organism>
<evidence type="ECO:0000256" key="1">
    <source>
        <dbReference type="SAM" id="SignalP"/>
    </source>
</evidence>
<name>A0A6M0RHL0_9CYAN</name>
<keyword evidence="3" id="KW-1185">Reference proteome</keyword>
<reference evidence="2 3" key="1">
    <citation type="journal article" date="2020" name="Microb. Ecol.">
        <title>Ecogenomics of the Marine Benthic Filamentous Cyanobacterium Adonisia.</title>
        <authorList>
            <person name="Walter J.M."/>
            <person name="Coutinho F.H."/>
            <person name="Leomil L."/>
            <person name="Hargreaves P.I."/>
            <person name="Campeao M.E."/>
            <person name="Vieira V.V."/>
            <person name="Silva B.S."/>
            <person name="Fistarol G.O."/>
            <person name="Salomon P.S."/>
            <person name="Sawabe T."/>
            <person name="Mino S."/>
            <person name="Hosokawa M."/>
            <person name="Miyashita H."/>
            <person name="Maruyama F."/>
            <person name="van Verk M.C."/>
            <person name="Dutilh B.E."/>
            <person name="Thompson C.C."/>
            <person name="Thompson F.L."/>
        </authorList>
    </citation>
    <scope>NUCLEOTIDE SEQUENCE [LARGE SCALE GENOMIC DNA]</scope>
    <source>
        <strain evidence="2 3">CCMR0081</strain>
    </source>
</reference>
<accession>A0A6M0RHL0</accession>
<evidence type="ECO:0000313" key="3">
    <source>
        <dbReference type="Proteomes" id="UP000481033"/>
    </source>
</evidence>
<sequence>MMIRCSAFLALAIAAGTVAVLAPKASAEDFEVPFEGTITNICEFTVDSPGSLERDSSSGYMLVGESAQVTANCSSPANVMVTSVNQVEGTTPFPFAIADLIPTNGGPSQNISVAAGGESFGIEMHADSGNTPIENGNYLFNVLLTATPN</sequence>
<feature type="chain" id="PRO_5027047784" description="Spore coat protein U domain-containing protein" evidence="1">
    <location>
        <begin position="28"/>
        <end position="149"/>
    </location>
</feature>
<gene>
    <name evidence="2" type="ORF">DXZ20_05345</name>
</gene>
<comment type="caution">
    <text evidence="2">The sequence shown here is derived from an EMBL/GenBank/DDBJ whole genome shotgun (WGS) entry which is preliminary data.</text>
</comment>
<dbReference type="AlphaFoldDB" id="A0A6M0RHL0"/>
<dbReference type="RefSeq" id="WP_163662226.1">
    <property type="nucleotide sequence ID" value="NZ_QXHD01000004.1"/>
</dbReference>
<proteinExistence type="predicted"/>
<evidence type="ECO:0008006" key="4">
    <source>
        <dbReference type="Google" id="ProtNLM"/>
    </source>
</evidence>
<keyword evidence="1" id="KW-0732">Signal</keyword>